<evidence type="ECO:0000256" key="7">
    <source>
        <dbReference type="SAM" id="SignalP"/>
    </source>
</evidence>
<dbReference type="InterPro" id="IPR051136">
    <property type="entry name" value="Intracellular_Lectin-GPT"/>
</dbReference>
<evidence type="ECO:0000313" key="10">
    <source>
        <dbReference type="Proteomes" id="UP001150569"/>
    </source>
</evidence>
<dbReference type="GO" id="GO:0006888">
    <property type="term" value="P:endoplasmic reticulum to Golgi vesicle-mediated transport"/>
    <property type="evidence" value="ECO:0007669"/>
    <property type="project" value="TreeGrafter"/>
</dbReference>
<evidence type="ECO:0000256" key="3">
    <source>
        <dbReference type="ARBA" id="ARBA00022729"/>
    </source>
</evidence>
<keyword evidence="5 6" id="KW-0472">Membrane</keyword>
<protein>
    <recommendedName>
        <fullName evidence="8">L-type lectin-like domain-containing protein</fullName>
    </recommendedName>
</protein>
<name>A0A9W8AI29_9FUNG</name>
<organism evidence="9 10">
    <name type="scientific">Tieghemiomyces parasiticus</name>
    <dbReference type="NCBI Taxonomy" id="78921"/>
    <lineage>
        <taxon>Eukaryota</taxon>
        <taxon>Fungi</taxon>
        <taxon>Fungi incertae sedis</taxon>
        <taxon>Zoopagomycota</taxon>
        <taxon>Kickxellomycotina</taxon>
        <taxon>Dimargaritomycetes</taxon>
        <taxon>Dimargaritales</taxon>
        <taxon>Dimargaritaceae</taxon>
        <taxon>Tieghemiomyces</taxon>
    </lineage>
</organism>
<dbReference type="GO" id="GO:0005793">
    <property type="term" value="C:endoplasmic reticulum-Golgi intermediate compartment"/>
    <property type="evidence" value="ECO:0007669"/>
    <property type="project" value="TreeGrafter"/>
</dbReference>
<evidence type="ECO:0000256" key="6">
    <source>
        <dbReference type="SAM" id="Phobius"/>
    </source>
</evidence>
<dbReference type="Proteomes" id="UP001150569">
    <property type="component" value="Unassembled WGS sequence"/>
</dbReference>
<keyword evidence="4 6" id="KW-1133">Transmembrane helix</keyword>
<dbReference type="Pfam" id="PF03388">
    <property type="entry name" value="Lectin_leg-like"/>
    <property type="match status" value="1"/>
</dbReference>
<feature type="signal peptide" evidence="7">
    <location>
        <begin position="1"/>
        <end position="29"/>
    </location>
</feature>
<keyword evidence="10" id="KW-1185">Reference proteome</keyword>
<accession>A0A9W8AI29</accession>
<evidence type="ECO:0000256" key="4">
    <source>
        <dbReference type="ARBA" id="ARBA00022989"/>
    </source>
</evidence>
<reference evidence="9" key="1">
    <citation type="submission" date="2022-07" db="EMBL/GenBank/DDBJ databases">
        <title>Phylogenomic reconstructions and comparative analyses of Kickxellomycotina fungi.</title>
        <authorList>
            <person name="Reynolds N.K."/>
            <person name="Stajich J.E."/>
            <person name="Barry K."/>
            <person name="Grigoriev I.V."/>
            <person name="Crous P."/>
            <person name="Smith M.E."/>
        </authorList>
    </citation>
    <scope>NUCLEOTIDE SEQUENCE</scope>
    <source>
        <strain evidence="9">RSA 861</strain>
    </source>
</reference>
<evidence type="ECO:0000313" key="9">
    <source>
        <dbReference type="EMBL" id="KAJ1930010.1"/>
    </source>
</evidence>
<comment type="subcellular location">
    <subcellularLocation>
        <location evidence="1">Membrane</location>
        <topology evidence="1">Single-pass type I membrane protein</topology>
    </subcellularLocation>
</comment>
<feature type="transmembrane region" description="Helical" evidence="6">
    <location>
        <begin position="448"/>
        <end position="468"/>
    </location>
</feature>
<evidence type="ECO:0000259" key="8">
    <source>
        <dbReference type="PROSITE" id="PS51328"/>
    </source>
</evidence>
<dbReference type="OrthoDB" id="10265193at2759"/>
<feature type="domain" description="L-type lectin-like" evidence="8">
    <location>
        <begin position="38"/>
        <end position="257"/>
    </location>
</feature>
<dbReference type="PANTHER" id="PTHR12223">
    <property type="entry name" value="VESICULAR MANNOSE-BINDING LECTIN"/>
    <property type="match status" value="1"/>
</dbReference>
<keyword evidence="3 7" id="KW-0732">Signal</keyword>
<dbReference type="EMBL" id="JANBPT010000018">
    <property type="protein sequence ID" value="KAJ1930010.1"/>
    <property type="molecule type" value="Genomic_DNA"/>
</dbReference>
<dbReference type="GO" id="GO:0000139">
    <property type="term" value="C:Golgi membrane"/>
    <property type="evidence" value="ECO:0007669"/>
    <property type="project" value="TreeGrafter"/>
</dbReference>
<dbReference type="SUPFAM" id="SSF49899">
    <property type="entry name" value="Concanavalin A-like lectins/glucanases"/>
    <property type="match status" value="1"/>
</dbReference>
<feature type="chain" id="PRO_5040989938" description="L-type lectin-like domain-containing protein" evidence="7">
    <location>
        <begin position="30"/>
        <end position="479"/>
    </location>
</feature>
<dbReference type="InterPro" id="IPR005052">
    <property type="entry name" value="Lectin_leg"/>
</dbReference>
<dbReference type="CDD" id="cd07308">
    <property type="entry name" value="lectin_leg-like"/>
    <property type="match status" value="1"/>
</dbReference>
<dbReference type="Gene3D" id="2.60.120.200">
    <property type="match status" value="1"/>
</dbReference>
<dbReference type="InterPro" id="IPR013320">
    <property type="entry name" value="ConA-like_dom_sf"/>
</dbReference>
<evidence type="ECO:0000256" key="5">
    <source>
        <dbReference type="ARBA" id="ARBA00023136"/>
    </source>
</evidence>
<comment type="caution">
    <text evidence="9">The sequence shown here is derived from an EMBL/GenBank/DDBJ whole genome shotgun (WGS) entry which is preliminary data.</text>
</comment>
<dbReference type="GO" id="GO:0005789">
    <property type="term" value="C:endoplasmic reticulum membrane"/>
    <property type="evidence" value="ECO:0007669"/>
    <property type="project" value="TreeGrafter"/>
</dbReference>
<gene>
    <name evidence="9" type="ORF">IWQ60_000674</name>
</gene>
<evidence type="ECO:0000256" key="1">
    <source>
        <dbReference type="ARBA" id="ARBA00004479"/>
    </source>
</evidence>
<keyword evidence="2 6" id="KW-0812">Transmembrane</keyword>
<dbReference type="GO" id="GO:0005537">
    <property type="term" value="F:D-mannose binding"/>
    <property type="evidence" value="ECO:0007669"/>
    <property type="project" value="TreeGrafter"/>
</dbReference>
<dbReference type="AlphaFoldDB" id="A0A9W8AI29"/>
<dbReference type="PROSITE" id="PS51328">
    <property type="entry name" value="L_LECTIN_LIKE"/>
    <property type="match status" value="1"/>
</dbReference>
<proteinExistence type="predicted"/>
<dbReference type="PANTHER" id="PTHR12223:SF28">
    <property type="entry name" value="LECTIN, MANNOSE BINDING 1 LIKE"/>
    <property type="match status" value="1"/>
</dbReference>
<dbReference type="GO" id="GO:0030134">
    <property type="term" value="C:COPII-coated ER to Golgi transport vesicle"/>
    <property type="evidence" value="ECO:0007669"/>
    <property type="project" value="TreeGrafter"/>
</dbReference>
<sequence>MHWKLSGSLSLATLASALLLAAGPADVTANMHVAHSAKRHDYKQGFKHPLQFFNDVPYWRSYDNATVTNEFVRLTSAIHDTQGSFWGTQPNPHAEWEAYFTFHISGESEAGSDGMAFWYTAAPGKSGPTYGNEDPFKGLGIIFHTYDEHEHKSSPFIMAYTNDGTVKLHDTHNLNDHMIGSCFHDVRRTHELVHARVTYSKRTLKLEVDATHEGEKFHECFVKEQLDLPTGYHFGFSASSGPQPDNHDVNSFDLYEVNPRPKIMEAHDSDHHHMDSKMRHQFDEIHEHSKEYHHHIENDLHRDQYGRSEEPSHEHFETSQMAILEALEALHSKLDMAGLHGKIPDAITGAGGAVHGTVTNEIMQDVKRLGRELGSIKSVVDRVAGHAHASAVGSGPSAGGADHEDLLHTILHRLDEIQHFLETSQGAHFDHAAPVHHGPPTHHAMSSFTLIGLVVAAQALVLVLFSFYKQRTAASKKYF</sequence>
<evidence type="ECO:0000256" key="2">
    <source>
        <dbReference type="ARBA" id="ARBA00022692"/>
    </source>
</evidence>